<protein>
    <submittedName>
        <fullName evidence="4">Sporulation related protein</fullName>
    </submittedName>
</protein>
<dbReference type="GO" id="GO:0042834">
    <property type="term" value="F:peptidoglycan binding"/>
    <property type="evidence" value="ECO:0007669"/>
    <property type="project" value="InterPro"/>
</dbReference>
<name>A0A327WWQ2_9GAMM</name>
<evidence type="ECO:0000259" key="3">
    <source>
        <dbReference type="PROSITE" id="PS51724"/>
    </source>
</evidence>
<keyword evidence="7" id="KW-1185">Reference proteome</keyword>
<evidence type="ECO:0000313" key="6">
    <source>
        <dbReference type="Proteomes" id="UP000249203"/>
    </source>
</evidence>
<dbReference type="OrthoDB" id="6189127at2"/>
<dbReference type="Proteomes" id="UP000249203">
    <property type="component" value="Unassembled WGS sequence"/>
</dbReference>
<organism evidence="4 6">
    <name type="scientific">Aliidiomarina maris</name>
    <dbReference type="NCBI Taxonomy" id="531312"/>
    <lineage>
        <taxon>Bacteria</taxon>
        <taxon>Pseudomonadati</taxon>
        <taxon>Pseudomonadota</taxon>
        <taxon>Gammaproteobacteria</taxon>
        <taxon>Alteromonadales</taxon>
        <taxon>Idiomarinaceae</taxon>
        <taxon>Aliidiomarina</taxon>
    </lineage>
</organism>
<feature type="transmembrane region" description="Helical" evidence="2">
    <location>
        <begin position="284"/>
        <end position="303"/>
    </location>
</feature>
<accession>A0A327WWQ2</accession>
<feature type="compositionally biased region" description="Polar residues" evidence="1">
    <location>
        <begin position="308"/>
        <end position="323"/>
    </location>
</feature>
<dbReference type="Pfam" id="PF13401">
    <property type="entry name" value="AAA_22"/>
    <property type="match status" value="1"/>
</dbReference>
<feature type="region of interest" description="Disordered" evidence="1">
    <location>
        <begin position="257"/>
        <end position="276"/>
    </location>
</feature>
<dbReference type="InterPro" id="IPR036680">
    <property type="entry name" value="SPOR-like_sf"/>
</dbReference>
<dbReference type="GO" id="GO:0016887">
    <property type="term" value="F:ATP hydrolysis activity"/>
    <property type="evidence" value="ECO:0007669"/>
    <property type="project" value="InterPro"/>
</dbReference>
<dbReference type="InterPro" id="IPR027417">
    <property type="entry name" value="P-loop_NTPase"/>
</dbReference>
<dbReference type="SUPFAM" id="SSF110997">
    <property type="entry name" value="Sporulation related repeat"/>
    <property type="match status" value="1"/>
</dbReference>
<reference evidence="5 7" key="1">
    <citation type="journal article" date="2018" name="Front. Microbiol.">
        <title>Genome-Based Analysis Reveals the Taxonomy and Diversity of the Family Idiomarinaceae.</title>
        <authorList>
            <person name="Liu Y."/>
            <person name="Lai Q."/>
            <person name="Shao Z."/>
        </authorList>
    </citation>
    <scope>NUCLEOTIDE SEQUENCE [LARGE SCALE GENOMIC DNA]</scope>
    <source>
        <strain evidence="5 7">CF12-14</strain>
    </source>
</reference>
<dbReference type="InterPro" id="IPR007730">
    <property type="entry name" value="SPOR-like_dom"/>
</dbReference>
<evidence type="ECO:0000256" key="2">
    <source>
        <dbReference type="SAM" id="Phobius"/>
    </source>
</evidence>
<dbReference type="SUPFAM" id="SSF52540">
    <property type="entry name" value="P-loop containing nucleoside triphosphate hydrolases"/>
    <property type="match status" value="1"/>
</dbReference>
<evidence type="ECO:0000313" key="5">
    <source>
        <dbReference type="EMBL" id="RUO22838.1"/>
    </source>
</evidence>
<dbReference type="Proteomes" id="UP000287865">
    <property type="component" value="Unassembled WGS sequence"/>
</dbReference>
<dbReference type="Gene3D" id="3.40.50.300">
    <property type="entry name" value="P-loop containing nucleotide triphosphate hydrolases"/>
    <property type="match status" value="1"/>
</dbReference>
<evidence type="ECO:0000256" key="1">
    <source>
        <dbReference type="SAM" id="MobiDB-lite"/>
    </source>
</evidence>
<keyword evidence="2" id="KW-0812">Transmembrane</keyword>
<dbReference type="PANTHER" id="PTHR35894">
    <property type="entry name" value="GENERAL SECRETION PATHWAY PROTEIN A-RELATED"/>
    <property type="match status" value="1"/>
</dbReference>
<dbReference type="Gene3D" id="3.30.70.1070">
    <property type="entry name" value="Sporulation related repeat"/>
    <property type="match status" value="1"/>
</dbReference>
<dbReference type="PANTHER" id="PTHR35894:SF1">
    <property type="entry name" value="PHOSPHORIBULOKINASE _ URIDINE KINASE FAMILY"/>
    <property type="match status" value="1"/>
</dbReference>
<feature type="region of interest" description="Disordered" evidence="1">
    <location>
        <begin position="308"/>
        <end position="347"/>
    </location>
</feature>
<dbReference type="EMBL" id="PIPK01000009">
    <property type="protein sequence ID" value="RUO22838.1"/>
    <property type="molecule type" value="Genomic_DNA"/>
</dbReference>
<keyword evidence="2" id="KW-1133">Transmembrane helix</keyword>
<gene>
    <name evidence="4" type="ORF">B0I24_10966</name>
    <name evidence="5" type="ORF">CWE07_10185</name>
</gene>
<keyword evidence="2" id="KW-0472">Membrane</keyword>
<sequence length="542" mass="59883">MAYHPKQMQNAAGKADDDRDPGLAIPTKITASQQSVLDQLHNHVAFSESLIFLSGPQGAGKTTLLEVFLEQASDYANLAYQPDGSTAKASALRSKLLRQLVSLDAYSTDDSLLEALQRNIKKGRQHLVVCIDDGANVPSQILQELQELVSSRHLFDPEQRISVIISGESQWVKRASKGLALGASESPVVIDIPAFFKREQQWFARKLAATQADHSDSPQRSEQQVSDWLAQTQGYPGQIQAVLEQELLQRPHTEQAIQARRARLQQKPSPSDEPSAAKLKGNQLLIILVVVAALIAVAVAWWLQQQKTPATNDASAPLTQVSETPVEPEPEADGTQQSSQADDSELDEDAANANTVMPFDQAMARLRERADDRPAARDIQFQLVQPLNHLREDTQANAENSIEDADPSTNAALTDVDDTSIATETEAVADAHPYASEYDNQALWQRDPNRYVFQLAAFNDRARLLQFLAGFNHPDMAIYQTLRNDQTWFMVVLGDYPDADSARDYLATNSDLQSMQPWLKAVRLVQEDLAPVMQSSAQDSTN</sequence>
<feature type="domain" description="SPOR" evidence="3">
    <location>
        <begin position="445"/>
        <end position="522"/>
    </location>
</feature>
<evidence type="ECO:0000313" key="7">
    <source>
        <dbReference type="Proteomes" id="UP000287865"/>
    </source>
</evidence>
<reference evidence="4 6" key="2">
    <citation type="submission" date="2018-06" db="EMBL/GenBank/DDBJ databases">
        <title>Genomic Encyclopedia of Type Strains, Phase III (KMG-III): the genomes of soil and plant-associated and newly described type strains.</title>
        <authorList>
            <person name="Whitman W."/>
        </authorList>
    </citation>
    <scope>NUCLEOTIDE SEQUENCE [LARGE SCALE GENOMIC DNA]</scope>
    <source>
        <strain evidence="4 6">CGMCC 1.15366</strain>
    </source>
</reference>
<feature type="region of interest" description="Disordered" evidence="1">
    <location>
        <begin position="1"/>
        <end position="22"/>
    </location>
</feature>
<evidence type="ECO:0000313" key="4">
    <source>
        <dbReference type="EMBL" id="RAJ96385.1"/>
    </source>
</evidence>
<dbReference type="InterPro" id="IPR049945">
    <property type="entry name" value="AAA_22"/>
</dbReference>
<dbReference type="InterPro" id="IPR052026">
    <property type="entry name" value="ExeA_AAA_ATPase_DNA-bind"/>
</dbReference>
<dbReference type="EMBL" id="QLMD01000009">
    <property type="protein sequence ID" value="RAJ96385.1"/>
    <property type="molecule type" value="Genomic_DNA"/>
</dbReference>
<dbReference type="PROSITE" id="PS51724">
    <property type="entry name" value="SPOR"/>
    <property type="match status" value="1"/>
</dbReference>
<comment type="caution">
    <text evidence="4">The sequence shown here is derived from an EMBL/GenBank/DDBJ whole genome shotgun (WGS) entry which is preliminary data.</text>
</comment>
<dbReference type="RefSeq" id="WP_111569791.1">
    <property type="nucleotide sequence ID" value="NZ_PIPK01000009.1"/>
</dbReference>
<dbReference type="AlphaFoldDB" id="A0A327WWQ2"/>
<proteinExistence type="predicted"/>
<dbReference type="Pfam" id="PF05036">
    <property type="entry name" value="SPOR"/>
    <property type="match status" value="1"/>
</dbReference>